<feature type="transmembrane region" description="Helical" evidence="1">
    <location>
        <begin position="6"/>
        <end position="25"/>
    </location>
</feature>
<keyword evidence="1" id="KW-1133">Transmembrane helix</keyword>
<protein>
    <submittedName>
        <fullName evidence="2">Uncharacterized protein</fullName>
    </submittedName>
</protein>
<keyword evidence="1" id="KW-0812">Transmembrane</keyword>
<evidence type="ECO:0000313" key="3">
    <source>
        <dbReference type="Proteomes" id="UP000764837"/>
    </source>
</evidence>
<name>A0ABS2M1J4_9ACTN</name>
<proteinExistence type="predicted"/>
<accession>A0ABS2M1J4</accession>
<comment type="caution">
    <text evidence="2">The sequence shown here is derived from an EMBL/GenBank/DDBJ whole genome shotgun (WGS) entry which is preliminary data.</text>
</comment>
<organism evidence="2 3">
    <name type="scientific">Micromonospora luteifusca</name>
    <dbReference type="NCBI Taxonomy" id="709860"/>
    <lineage>
        <taxon>Bacteria</taxon>
        <taxon>Bacillati</taxon>
        <taxon>Actinomycetota</taxon>
        <taxon>Actinomycetes</taxon>
        <taxon>Micromonosporales</taxon>
        <taxon>Micromonosporaceae</taxon>
        <taxon>Micromonospora</taxon>
    </lineage>
</organism>
<keyword evidence="3" id="KW-1185">Reference proteome</keyword>
<sequence>MNAILVKIVVEILAAAAAALIATLAQRWLRAI</sequence>
<reference evidence="2 3" key="1">
    <citation type="submission" date="2021-01" db="EMBL/GenBank/DDBJ databases">
        <title>Sequencing the genomes of 1000 actinobacteria strains.</title>
        <authorList>
            <person name="Klenk H.-P."/>
        </authorList>
    </citation>
    <scope>NUCLEOTIDE SEQUENCE [LARGE SCALE GENOMIC DNA]</scope>
    <source>
        <strain evidence="2 3">DSM 100204</strain>
    </source>
</reference>
<dbReference type="Proteomes" id="UP000764837">
    <property type="component" value="Unassembled WGS sequence"/>
</dbReference>
<dbReference type="EMBL" id="JAFBBP010000001">
    <property type="protein sequence ID" value="MBM7494034.1"/>
    <property type="molecule type" value="Genomic_DNA"/>
</dbReference>
<evidence type="ECO:0000256" key="1">
    <source>
        <dbReference type="SAM" id="Phobius"/>
    </source>
</evidence>
<keyword evidence="1" id="KW-0472">Membrane</keyword>
<gene>
    <name evidence="2" type="ORF">JOD64_005256</name>
</gene>
<evidence type="ECO:0000313" key="2">
    <source>
        <dbReference type="EMBL" id="MBM7494034.1"/>
    </source>
</evidence>